<feature type="transmembrane region" description="Helical" evidence="1">
    <location>
        <begin position="141"/>
        <end position="163"/>
    </location>
</feature>
<feature type="transmembrane region" description="Helical" evidence="1">
    <location>
        <begin position="203"/>
        <end position="223"/>
    </location>
</feature>
<comment type="caution">
    <text evidence="3">The sequence shown here is derived from an EMBL/GenBank/DDBJ whole genome shotgun (WGS) entry which is preliminary data.</text>
</comment>
<dbReference type="RefSeq" id="WP_188808001.1">
    <property type="nucleotide sequence ID" value="NZ_BMPU01000002.1"/>
</dbReference>
<feature type="transmembrane region" description="Helical" evidence="1">
    <location>
        <begin position="169"/>
        <end position="191"/>
    </location>
</feature>
<feature type="transmembrane region" description="Helical" evidence="1">
    <location>
        <begin position="117"/>
        <end position="134"/>
    </location>
</feature>
<dbReference type="Proteomes" id="UP000653477">
    <property type="component" value="Unassembled WGS sequence"/>
</dbReference>
<evidence type="ECO:0000259" key="2">
    <source>
        <dbReference type="Pfam" id="PF01757"/>
    </source>
</evidence>
<protein>
    <submittedName>
        <fullName evidence="3">Fucose 4-O-acetylase</fullName>
    </submittedName>
</protein>
<feature type="domain" description="Acyltransferase 3" evidence="2">
    <location>
        <begin position="10"/>
        <end position="314"/>
    </location>
</feature>
<keyword evidence="4" id="KW-1185">Reference proteome</keyword>
<gene>
    <name evidence="3" type="ORF">GCM10007088_10230</name>
</gene>
<feature type="transmembrane region" description="Helical" evidence="1">
    <location>
        <begin position="12"/>
        <end position="29"/>
    </location>
</feature>
<feature type="transmembrane region" description="Helical" evidence="1">
    <location>
        <begin position="229"/>
        <end position="248"/>
    </location>
</feature>
<keyword evidence="1" id="KW-0812">Transmembrane</keyword>
<dbReference type="EMBL" id="BMPU01000002">
    <property type="protein sequence ID" value="GGM53435.1"/>
    <property type="molecule type" value="Genomic_DNA"/>
</dbReference>
<feature type="transmembrane region" description="Helical" evidence="1">
    <location>
        <begin position="269"/>
        <end position="291"/>
    </location>
</feature>
<dbReference type="InterPro" id="IPR002656">
    <property type="entry name" value="Acyl_transf_3_dom"/>
</dbReference>
<sequence>MKPASSAINSLYILKCLFAFLVVTCHTPMGAVKVMLQPIAMGAVCVFFLISGYFLYSPQAEKSYQRAVKSLRSTVKIFLVVSLFYWAWLLPNNGNLLNSFQQLWSLLLTGSLFSGHTWYLMAMIQGLLVLALVFHLGIQRYIWVLTPLCIFGLLGSQYSFLLTDERADYYYYVYTSISYSIPFMSMGYLIAKHESKLQEFRHWGILYALGVALAYGERALLFYAGYDYAAGALFGSFVTAVLIFIWALQHKSFGAGTWAETIGAKYSGNIYYFHIAVATIISKALYAAGMGPVYEQLGSALVFVGSIAVAYVIVRLQDKIGIHILK</sequence>
<reference evidence="4" key="1">
    <citation type="journal article" date="2019" name="Int. J. Syst. Evol. Microbiol.">
        <title>The Global Catalogue of Microorganisms (GCM) 10K type strain sequencing project: providing services to taxonomists for standard genome sequencing and annotation.</title>
        <authorList>
            <consortium name="The Broad Institute Genomics Platform"/>
            <consortium name="The Broad Institute Genome Sequencing Center for Infectious Disease"/>
            <person name="Wu L."/>
            <person name="Ma J."/>
        </authorList>
    </citation>
    <scope>NUCLEOTIDE SEQUENCE [LARGE SCALE GENOMIC DNA]</scope>
    <source>
        <strain evidence="4">JCM 30531</strain>
    </source>
</reference>
<organism evidence="3 4">
    <name type="scientific">Porphyromonas pasteri</name>
    <dbReference type="NCBI Taxonomy" id="1583331"/>
    <lineage>
        <taxon>Bacteria</taxon>
        <taxon>Pseudomonadati</taxon>
        <taxon>Bacteroidota</taxon>
        <taxon>Bacteroidia</taxon>
        <taxon>Bacteroidales</taxon>
        <taxon>Porphyromonadaceae</taxon>
        <taxon>Porphyromonas</taxon>
    </lineage>
</organism>
<keyword evidence="1" id="KW-0472">Membrane</keyword>
<keyword evidence="1" id="KW-1133">Transmembrane helix</keyword>
<name>A0ABQ2H7V4_9PORP</name>
<feature type="transmembrane region" description="Helical" evidence="1">
    <location>
        <begin position="35"/>
        <end position="56"/>
    </location>
</feature>
<evidence type="ECO:0000256" key="1">
    <source>
        <dbReference type="SAM" id="Phobius"/>
    </source>
</evidence>
<dbReference type="Pfam" id="PF01757">
    <property type="entry name" value="Acyl_transf_3"/>
    <property type="match status" value="1"/>
</dbReference>
<proteinExistence type="predicted"/>
<accession>A0ABQ2H7V4</accession>
<evidence type="ECO:0000313" key="3">
    <source>
        <dbReference type="EMBL" id="GGM53435.1"/>
    </source>
</evidence>
<evidence type="ECO:0000313" key="4">
    <source>
        <dbReference type="Proteomes" id="UP000653477"/>
    </source>
</evidence>
<feature type="transmembrane region" description="Helical" evidence="1">
    <location>
        <begin position="77"/>
        <end position="97"/>
    </location>
</feature>
<feature type="transmembrane region" description="Helical" evidence="1">
    <location>
        <begin position="297"/>
        <end position="316"/>
    </location>
</feature>